<gene>
    <name evidence="4" type="ORF">M094_3285</name>
    <name evidence="3" type="ORF">M094_3556</name>
</gene>
<dbReference type="EMBL" id="JNHN01000052">
    <property type="protein sequence ID" value="KDS61814.1"/>
    <property type="molecule type" value="Genomic_DNA"/>
</dbReference>
<feature type="signal peptide" evidence="1">
    <location>
        <begin position="1"/>
        <end position="20"/>
    </location>
</feature>
<evidence type="ECO:0000313" key="5">
    <source>
        <dbReference type="Proteomes" id="UP000028013"/>
    </source>
</evidence>
<dbReference type="Proteomes" id="UP000028013">
    <property type="component" value="Unassembled WGS sequence"/>
</dbReference>
<accession>A0A078SS95</accession>
<dbReference type="PROSITE" id="PS51257">
    <property type="entry name" value="PROKAR_LIPOPROTEIN"/>
    <property type="match status" value="1"/>
</dbReference>
<dbReference type="PATRIC" id="fig|1339349.3.peg.190"/>
<protein>
    <recommendedName>
        <fullName evidence="2">DUF4466 domain-containing protein</fullName>
    </recommendedName>
</protein>
<name>A0A078SS95_BACUN</name>
<organism evidence="4 5">
    <name type="scientific">Bacteroides uniformis str. 3978 T3 ii</name>
    <dbReference type="NCBI Taxonomy" id="1339349"/>
    <lineage>
        <taxon>Bacteria</taxon>
        <taxon>Pseudomonadati</taxon>
        <taxon>Bacteroidota</taxon>
        <taxon>Bacteroidia</taxon>
        <taxon>Bacteroidales</taxon>
        <taxon>Bacteroidaceae</taxon>
        <taxon>Bacteroides</taxon>
    </lineage>
</organism>
<dbReference type="EMBL" id="JNHN01000005">
    <property type="protein sequence ID" value="KDS64782.1"/>
    <property type="molecule type" value="Genomic_DNA"/>
</dbReference>
<dbReference type="Pfam" id="PF14725">
    <property type="entry name" value="DUF4466"/>
    <property type="match status" value="2"/>
</dbReference>
<dbReference type="RefSeq" id="WP_009037427.1">
    <property type="nucleotide sequence ID" value="NZ_JNHN01000005.1"/>
</dbReference>
<feature type="domain" description="DUF4466" evidence="2">
    <location>
        <begin position="24"/>
        <end position="97"/>
    </location>
</feature>
<sequence>MKLLKYAMLPFIALSCFACSDDDESAIKNDMIKKTVSPAIAGEKIEFAYAMGTTNGRINKAEAVASITGATGTGFELHSWFTAQTGMDVNGVHYGAGEDVPIQTVKDASTDGSISTANLMEKVDAHYINPTIAIGTTQTDLIAATLRYNFVVPEDAKGKTFSITFTAVSSTGDRVSYKTPNYKISKMDMKRLIELENEGACYFSIEDMKAYTKEEVNALNLSGKIDFIYNYQAKLNDFDYAHSFVSPATDPKFIAISGIVPSGATNSTPMEQRANVHDAQLKGSNPAVYVDDIDFETLDLGGAMNYVLNLKKDDSAFMKTADGKWAAYIYVNSVDGSGKMTVSIKRYPL</sequence>
<evidence type="ECO:0000256" key="1">
    <source>
        <dbReference type="SAM" id="SignalP"/>
    </source>
</evidence>
<feature type="domain" description="DUF4466" evidence="2">
    <location>
        <begin position="136"/>
        <end position="347"/>
    </location>
</feature>
<dbReference type="CDD" id="cd07472">
    <property type="entry name" value="HmuY_like"/>
    <property type="match status" value="1"/>
</dbReference>
<dbReference type="CDD" id="cd12106">
    <property type="entry name" value="PARMER_03128_N"/>
    <property type="match status" value="1"/>
</dbReference>
<dbReference type="InterPro" id="IPR041873">
    <property type="entry name" value="PARMER_03128_N"/>
</dbReference>
<evidence type="ECO:0000313" key="4">
    <source>
        <dbReference type="EMBL" id="KDS64782.1"/>
    </source>
</evidence>
<proteinExistence type="predicted"/>
<dbReference type="InterPro" id="IPR028072">
    <property type="entry name" value="DUF4466"/>
</dbReference>
<feature type="chain" id="PRO_5007378181" description="DUF4466 domain-containing protein" evidence="1">
    <location>
        <begin position="21"/>
        <end position="349"/>
    </location>
</feature>
<keyword evidence="1" id="KW-0732">Signal</keyword>
<reference evidence="4 5" key="1">
    <citation type="submission" date="2014-04" db="EMBL/GenBank/DDBJ databases">
        <authorList>
            <person name="Sears C."/>
            <person name="Carroll K."/>
            <person name="Sack B.R."/>
            <person name="Qadri F."/>
            <person name="Myers L.L."/>
            <person name="Chung G.-T."/>
            <person name="Escheverria P."/>
            <person name="Fraser C.M."/>
            <person name="Sadzewicz L."/>
            <person name="Shefchek K.A."/>
            <person name="Tallon L."/>
            <person name="Das S.P."/>
            <person name="Daugherty S."/>
            <person name="Mongodin E.F."/>
        </authorList>
    </citation>
    <scope>NUCLEOTIDE SEQUENCE [LARGE SCALE GENOMIC DNA]</scope>
    <source>
        <strain evidence="4 5">3978 T3 ii</strain>
    </source>
</reference>
<evidence type="ECO:0000313" key="3">
    <source>
        <dbReference type="EMBL" id="KDS61814.1"/>
    </source>
</evidence>
<evidence type="ECO:0000259" key="2">
    <source>
        <dbReference type="Pfam" id="PF14725"/>
    </source>
</evidence>
<comment type="caution">
    <text evidence="4">The sequence shown here is derived from an EMBL/GenBank/DDBJ whole genome shotgun (WGS) entry which is preliminary data.</text>
</comment>
<dbReference type="Gene3D" id="2.60.40.3550">
    <property type="entry name" value="Domain of unknown function DUF4466"/>
    <property type="match status" value="1"/>
</dbReference>
<dbReference type="AlphaFoldDB" id="A0A078SS95"/>